<accession>A0ACC2S834</accession>
<sequence length="63" mass="6672">MTTVAGSEHSTAPNSSARDFPDEDSMFEEPLPVSSALPISNPSVAQHSTSAHIDTFNVDTIVK</sequence>
<evidence type="ECO:0000313" key="2">
    <source>
        <dbReference type="Proteomes" id="UP001165960"/>
    </source>
</evidence>
<reference evidence="1" key="1">
    <citation type="submission" date="2022-04" db="EMBL/GenBank/DDBJ databases">
        <title>Genome of the entomopathogenic fungus Entomophthora muscae.</title>
        <authorList>
            <person name="Elya C."/>
            <person name="Lovett B.R."/>
            <person name="Lee E."/>
            <person name="Macias A.M."/>
            <person name="Hajek A.E."/>
            <person name="De Bivort B.L."/>
            <person name="Kasson M.T."/>
            <person name="De Fine Licht H.H."/>
            <person name="Stajich J.E."/>
        </authorList>
    </citation>
    <scope>NUCLEOTIDE SEQUENCE</scope>
    <source>
        <strain evidence="1">Berkeley</strain>
    </source>
</reference>
<evidence type="ECO:0000313" key="1">
    <source>
        <dbReference type="EMBL" id="KAJ9058452.1"/>
    </source>
</evidence>
<protein>
    <submittedName>
        <fullName evidence="1">Uncharacterized protein</fullName>
    </submittedName>
</protein>
<gene>
    <name evidence="1" type="ORF">DSO57_1012250</name>
</gene>
<comment type="caution">
    <text evidence="1">The sequence shown here is derived from an EMBL/GenBank/DDBJ whole genome shotgun (WGS) entry which is preliminary data.</text>
</comment>
<organism evidence="1 2">
    <name type="scientific">Entomophthora muscae</name>
    <dbReference type="NCBI Taxonomy" id="34485"/>
    <lineage>
        <taxon>Eukaryota</taxon>
        <taxon>Fungi</taxon>
        <taxon>Fungi incertae sedis</taxon>
        <taxon>Zoopagomycota</taxon>
        <taxon>Entomophthoromycotina</taxon>
        <taxon>Entomophthoromycetes</taxon>
        <taxon>Entomophthorales</taxon>
        <taxon>Entomophthoraceae</taxon>
        <taxon>Entomophthora</taxon>
    </lineage>
</organism>
<dbReference type="EMBL" id="QTSX02005723">
    <property type="protein sequence ID" value="KAJ9058452.1"/>
    <property type="molecule type" value="Genomic_DNA"/>
</dbReference>
<name>A0ACC2S834_9FUNG</name>
<dbReference type="Proteomes" id="UP001165960">
    <property type="component" value="Unassembled WGS sequence"/>
</dbReference>
<proteinExistence type="predicted"/>
<keyword evidence="2" id="KW-1185">Reference proteome</keyword>